<dbReference type="InterPro" id="IPR004117">
    <property type="entry name" value="7tm6_olfct_rcpt"/>
</dbReference>
<keyword evidence="12" id="KW-1185">Reference proteome</keyword>
<feature type="transmembrane region" description="Helical" evidence="10">
    <location>
        <begin position="1543"/>
        <end position="1562"/>
    </location>
</feature>
<accession>A0A232FK69</accession>
<dbReference type="Proteomes" id="UP000215335">
    <property type="component" value="Unassembled WGS sequence"/>
</dbReference>
<evidence type="ECO:0008006" key="13">
    <source>
        <dbReference type="Google" id="ProtNLM"/>
    </source>
</evidence>
<dbReference type="OrthoDB" id="6765072at2759"/>
<keyword evidence="2" id="KW-1003">Cell membrane</keyword>
<keyword evidence="8" id="KW-0675">Receptor</keyword>
<feature type="transmembrane region" description="Helical" evidence="10">
    <location>
        <begin position="1391"/>
        <end position="1411"/>
    </location>
</feature>
<feature type="transmembrane region" description="Helical" evidence="10">
    <location>
        <begin position="1351"/>
        <end position="1371"/>
    </location>
</feature>
<reference evidence="11 12" key="1">
    <citation type="journal article" date="2017" name="Curr. Biol.">
        <title>The Evolution of Venom by Co-option of Single-Copy Genes.</title>
        <authorList>
            <person name="Martinson E.O."/>
            <person name="Mrinalini"/>
            <person name="Kelkar Y.D."/>
            <person name="Chang C.H."/>
            <person name="Werren J.H."/>
        </authorList>
    </citation>
    <scope>NUCLEOTIDE SEQUENCE [LARGE SCALE GENOMIC DNA]</scope>
    <source>
        <strain evidence="11 12">Alberta</strain>
        <tissue evidence="11">Whole body</tissue>
    </source>
</reference>
<dbReference type="PANTHER" id="PTHR21137:SF35">
    <property type="entry name" value="ODORANT RECEPTOR 19A-RELATED"/>
    <property type="match status" value="1"/>
</dbReference>
<feature type="transmembrane region" description="Helical" evidence="10">
    <location>
        <begin position="1771"/>
        <end position="1789"/>
    </location>
</feature>
<dbReference type="GO" id="GO:0005549">
    <property type="term" value="F:odorant binding"/>
    <property type="evidence" value="ECO:0007669"/>
    <property type="project" value="InterPro"/>
</dbReference>
<feature type="transmembrane region" description="Helical" evidence="10">
    <location>
        <begin position="479"/>
        <end position="497"/>
    </location>
</feature>
<evidence type="ECO:0000256" key="3">
    <source>
        <dbReference type="ARBA" id="ARBA00022606"/>
    </source>
</evidence>
<keyword evidence="4 10" id="KW-0812">Transmembrane</keyword>
<evidence type="ECO:0000256" key="2">
    <source>
        <dbReference type="ARBA" id="ARBA00022475"/>
    </source>
</evidence>
<comment type="caution">
    <text evidence="11">The sequence shown here is derived from an EMBL/GenBank/DDBJ whole genome shotgun (WGS) entry which is preliminary data.</text>
</comment>
<feature type="transmembrane region" description="Helical" evidence="10">
    <location>
        <begin position="28"/>
        <end position="45"/>
    </location>
</feature>
<evidence type="ECO:0000256" key="5">
    <source>
        <dbReference type="ARBA" id="ARBA00022725"/>
    </source>
</evidence>
<feature type="transmembrane region" description="Helical" evidence="10">
    <location>
        <begin position="1513"/>
        <end position="1531"/>
    </location>
</feature>
<feature type="transmembrane region" description="Helical" evidence="10">
    <location>
        <begin position="1060"/>
        <end position="1084"/>
    </location>
</feature>
<dbReference type="EMBL" id="NNAY01000086">
    <property type="protein sequence ID" value="OXU31131.1"/>
    <property type="molecule type" value="Genomic_DNA"/>
</dbReference>
<keyword evidence="9" id="KW-0807">Transducer</keyword>
<feature type="transmembrane region" description="Helical" evidence="10">
    <location>
        <begin position="1096"/>
        <end position="1116"/>
    </location>
</feature>
<keyword evidence="3" id="KW-0716">Sensory transduction</keyword>
<dbReference type="PANTHER" id="PTHR21137">
    <property type="entry name" value="ODORANT RECEPTOR"/>
    <property type="match status" value="1"/>
</dbReference>
<feature type="transmembrane region" description="Helical" evidence="10">
    <location>
        <begin position="443"/>
        <end position="467"/>
    </location>
</feature>
<feature type="transmembrane region" description="Helical" evidence="10">
    <location>
        <begin position="928"/>
        <end position="951"/>
    </location>
</feature>
<evidence type="ECO:0000256" key="8">
    <source>
        <dbReference type="ARBA" id="ARBA00023170"/>
    </source>
</evidence>
<feature type="transmembrane region" description="Helical" evidence="10">
    <location>
        <begin position="668"/>
        <end position="691"/>
    </location>
</feature>
<dbReference type="GO" id="GO:0005886">
    <property type="term" value="C:plasma membrane"/>
    <property type="evidence" value="ECO:0007669"/>
    <property type="project" value="UniProtKB-SubCell"/>
</dbReference>
<comment type="subcellular location">
    <subcellularLocation>
        <location evidence="1">Cell membrane</location>
        <topology evidence="1">Multi-pass membrane protein</topology>
    </subcellularLocation>
</comment>
<keyword evidence="5" id="KW-0552">Olfaction</keyword>
<evidence type="ECO:0000256" key="7">
    <source>
        <dbReference type="ARBA" id="ARBA00023136"/>
    </source>
</evidence>
<proteinExistence type="predicted"/>
<evidence type="ECO:0000256" key="6">
    <source>
        <dbReference type="ARBA" id="ARBA00022989"/>
    </source>
</evidence>
<organism evidence="11 12">
    <name type="scientific">Trichomalopsis sarcophagae</name>
    <dbReference type="NCBI Taxonomy" id="543379"/>
    <lineage>
        <taxon>Eukaryota</taxon>
        <taxon>Metazoa</taxon>
        <taxon>Ecdysozoa</taxon>
        <taxon>Arthropoda</taxon>
        <taxon>Hexapoda</taxon>
        <taxon>Insecta</taxon>
        <taxon>Pterygota</taxon>
        <taxon>Neoptera</taxon>
        <taxon>Endopterygota</taxon>
        <taxon>Hymenoptera</taxon>
        <taxon>Apocrita</taxon>
        <taxon>Proctotrupomorpha</taxon>
        <taxon>Chalcidoidea</taxon>
        <taxon>Pteromalidae</taxon>
        <taxon>Pteromalinae</taxon>
        <taxon>Trichomalopsis</taxon>
    </lineage>
</organism>
<gene>
    <name evidence="11" type="ORF">TSAR_010114</name>
</gene>
<dbReference type="GO" id="GO:0007165">
    <property type="term" value="P:signal transduction"/>
    <property type="evidence" value="ECO:0007669"/>
    <property type="project" value="UniProtKB-KW"/>
</dbReference>
<feature type="transmembrane region" description="Helical" evidence="10">
    <location>
        <begin position="333"/>
        <end position="352"/>
    </location>
</feature>
<evidence type="ECO:0000256" key="10">
    <source>
        <dbReference type="SAM" id="Phobius"/>
    </source>
</evidence>
<name>A0A232FK69_9HYME</name>
<evidence type="ECO:0000256" key="9">
    <source>
        <dbReference type="ARBA" id="ARBA00023224"/>
    </source>
</evidence>
<evidence type="ECO:0000313" key="11">
    <source>
        <dbReference type="EMBL" id="OXU31131.1"/>
    </source>
</evidence>
<evidence type="ECO:0000256" key="1">
    <source>
        <dbReference type="ARBA" id="ARBA00004651"/>
    </source>
</evidence>
<dbReference type="GO" id="GO:0004984">
    <property type="term" value="F:olfactory receptor activity"/>
    <property type="evidence" value="ECO:0007669"/>
    <property type="project" value="InterPro"/>
</dbReference>
<evidence type="ECO:0000256" key="4">
    <source>
        <dbReference type="ARBA" id="ARBA00022692"/>
    </source>
</evidence>
<feature type="transmembrane region" description="Helical" evidence="10">
    <location>
        <begin position="838"/>
        <end position="862"/>
    </location>
</feature>
<feature type="transmembrane region" description="Helical" evidence="10">
    <location>
        <begin position="1599"/>
        <end position="1620"/>
    </location>
</feature>
<keyword evidence="6 10" id="KW-1133">Transmembrane helix</keyword>
<feature type="transmembrane region" description="Helical" evidence="10">
    <location>
        <begin position="982"/>
        <end position="1007"/>
    </location>
</feature>
<dbReference type="Pfam" id="PF02949">
    <property type="entry name" value="7tm_6"/>
    <property type="match status" value="6"/>
</dbReference>
<feature type="transmembrane region" description="Helical" evidence="10">
    <location>
        <begin position="1736"/>
        <end position="1759"/>
    </location>
</feature>
<sequence length="1842" mass="211605">MCANIFIGHHQFGLRVVGSWPGKSQLPGFYFAIGIMLFFLIFEILNITEVYHDLEELMDNLVSTIGVVLGLFKFITVRVKRRKLKTVINKIFNDWKTDRQFVSEMMVENCTRSQLVSKFVIFLYNSMNFTYFLRTVISRIFDEVQDRKFLAQVTFPIIDGRQTPLYEIIIFFQFVTASVCFNSQALVEGLLATLVLHACSKVDVVRREILNFSTFCKTDKNDKKDIIKTLSKLSEEHLKFVEFSEDIQDIFSYVSFFHIFFLTLIQVVSGNPSLYEDLPKQFLRINSVVSADVPRKRPILRVTTRQNYQWYTVVLTEQSLRWQNERGTKPVNLIHYAILTISFLVSAGYYCIAGEYLTSQSEIIFNELYNCYWYEYSSSYKKAICFMLLKARKPVKLTVGKFSTLSLIYLTSIMKTSFSYLSLVRAPHRIGLKMIGVWPGVTGWSGFAFIMGWLFFTLIFMIWDVFIIYHDLELLMNNLLNTVGIVMGLLKILTFRVKRRNIEFMINTILDDWLVENNETANGIMPKNLSRSELLCKMLLISYNCMNVTYITKTLFSYLFDEVKDRQFLAQSSYPIDARVSPMYEIVFAEQIIAAILCVNSHALIESFLGVLALHACIKMDSVRREIINYSNICRVQQHDKRLALMTLRKLWHKHLQFIEFAENIPNVFSYISFFNIAFIVLIQVICIFIFMNMIENEELSIHSIHCIACNVSCLLSSGYYCVIGEYLTYQSELILNYLYECPWYEFEASDVKILTFMLMRARKLIHLKFGKFNDLSLEFLTTVSMQYFTYTLKSHYKQIILLFRYTKLPIMSAKIVMRHVQLGLQVIGLWPGYTSSVGFFITILLLLTCLAFQLWHAAIVFSKLDALMGNLGATLAVATAILKLIAFHSKGRNVIIVINEILNDWTIENRFSNCEVMIKNTKRAKHLTKWITGACNGTVITYLVSAIIAYSSGVVEKRLYVLPSKFPLYCKQSPVFEVVCFFQFAIAVISANAHALIEGVLTVLVLHAGTKVHLLEREIQKFSVICQSKTNKEITSKATRGLIDKHLNFIKFVKEVKDIYYFVSFVHVFTFTFLHVIVGYMFIDALESGDRSIKLFLYGLFTIRALASTTIYCIAGEYLMNQSMRIYGELYNTAWYDFDVKNIKAVTFMIMKARNATSLTSASFGQLSLFYLTGTNSNLANSKKIMSDKIVMRHVRVGLQVIGLWPGYTSSVGFVIAITWLLTCLTFQLWHAAVVFSKLDALMDNLGGTVAVATATLKLIAFHAKGRNVKIVIKEILNDWAYENRSSNCEVMVQNTKRAKYLTKWITGAYNATVITYLVNAIIAYCSGITEQRLYVMPSKFPFFCKQSPVFEIVCFFQLSAALISTNVQALVEGMLTALTLERGDRSIKLFLYGLFTTRALASTTIYCIAGEYLMNQSMRIFDELYNSAWYEFDVPNIKAITFMIMKARKATSLTPASFGQLSLFYLTSDRTQRSFIAIHHHKTKYTMSILSRHVRIGLYAIDAWPGVSSSGLYFLVMAYMTFSLIFQILNTTEVITQLDLLMNNLQTTMPVILVVLKLFVFRVKCRSARLLIADMLSDWKCINETKERKVMMKNAKIAFHLSSTIAICYNGLILSYLLKAILAYKTENIYDRKYVMQATFPINAKRSPVFEMLCLFQFTVSVFAANGHAILEGLLTTSVLHANTKAFGVCQEITKFAESCEANKSRKNIVEAKRRLIKRHLYFINFAEKIQETYAYISFFNLFLMTLINCIVGYMFINLTIKKDNISSLLLCIAYMFTALSAGSLIFEKLYDCPWYKFKPVDTKTFIIMLMKSRHSVTITAGNFGDLSLVYFTKSIKHLL</sequence>
<feature type="transmembrane region" description="Helical" evidence="10">
    <location>
        <begin position="402"/>
        <end position="423"/>
    </location>
</feature>
<protein>
    <recommendedName>
        <fullName evidence="13">Odorant receptor</fullName>
    </recommendedName>
</protein>
<keyword evidence="7 10" id="KW-0472">Membrane</keyword>
<feature type="transmembrane region" description="Helical" evidence="10">
    <location>
        <begin position="57"/>
        <end position="75"/>
    </location>
</feature>
<evidence type="ECO:0000313" key="12">
    <source>
        <dbReference type="Proteomes" id="UP000215335"/>
    </source>
</evidence>
<feature type="transmembrane region" description="Helical" evidence="10">
    <location>
        <begin position="868"/>
        <end position="887"/>
    </location>
</feature>